<dbReference type="PANTHER" id="PTHR47723:SF19">
    <property type="entry name" value="POLYNUCLEOTIDYL TRANSFERASE, RIBONUCLEASE H-LIKE SUPERFAMILY PROTEIN"/>
    <property type="match status" value="1"/>
</dbReference>
<dbReference type="Gene3D" id="3.30.420.10">
    <property type="entry name" value="Ribonuclease H-like superfamily/Ribonuclease H"/>
    <property type="match status" value="1"/>
</dbReference>
<dbReference type="Proteomes" id="UP000823201">
    <property type="component" value="Unassembled WGS sequence"/>
</dbReference>
<name>A0ABS2QAQ8_9BACL</name>
<dbReference type="InterPro" id="IPR053151">
    <property type="entry name" value="RNase_H-like"/>
</dbReference>
<evidence type="ECO:0000313" key="3">
    <source>
        <dbReference type="Proteomes" id="UP000823201"/>
    </source>
</evidence>
<evidence type="ECO:0000313" key="2">
    <source>
        <dbReference type="EMBL" id="MBM7658515.1"/>
    </source>
</evidence>
<sequence>MGTIEVYTDASSRYHQCRRRARHPVFPSSIGIIIKENQQIIDGMALKVGYQNSNYAEFLSLYLACRHLKAQGVTQVCCYADSMNLVCMIHQRKISDKAELKKLSEKLLTLIETFEEFSVTWIPRRFNRAAHGMAAKAFRRAKAVSNQLDA</sequence>
<dbReference type="InterPro" id="IPR012337">
    <property type="entry name" value="RNaseH-like_sf"/>
</dbReference>
<dbReference type="RefSeq" id="WP_205007072.1">
    <property type="nucleotide sequence ID" value="NZ_CBCRXA010000017.1"/>
</dbReference>
<keyword evidence="3" id="KW-1185">Reference proteome</keyword>
<accession>A0ABS2QAQ8</accession>
<evidence type="ECO:0000259" key="1">
    <source>
        <dbReference type="Pfam" id="PF13456"/>
    </source>
</evidence>
<dbReference type="InterPro" id="IPR036397">
    <property type="entry name" value="RNaseH_sf"/>
</dbReference>
<protein>
    <submittedName>
        <fullName evidence="2">Ribonuclease HI</fullName>
    </submittedName>
</protein>
<gene>
    <name evidence="2" type="ORF">JOC27_001968</name>
</gene>
<feature type="domain" description="RNase H type-1" evidence="1">
    <location>
        <begin position="30"/>
        <end position="137"/>
    </location>
</feature>
<proteinExistence type="predicted"/>
<dbReference type="SUPFAM" id="SSF53098">
    <property type="entry name" value="Ribonuclease H-like"/>
    <property type="match status" value="1"/>
</dbReference>
<dbReference type="EMBL" id="JAFBEV010000018">
    <property type="protein sequence ID" value="MBM7658515.1"/>
    <property type="molecule type" value="Genomic_DNA"/>
</dbReference>
<organism evidence="2 3">
    <name type="scientific">Sporolactobacillus spathodeae</name>
    <dbReference type="NCBI Taxonomy" id="1465502"/>
    <lineage>
        <taxon>Bacteria</taxon>
        <taxon>Bacillati</taxon>
        <taxon>Bacillota</taxon>
        <taxon>Bacilli</taxon>
        <taxon>Bacillales</taxon>
        <taxon>Sporolactobacillaceae</taxon>
        <taxon>Sporolactobacillus</taxon>
    </lineage>
</organism>
<dbReference type="Pfam" id="PF13456">
    <property type="entry name" value="RVT_3"/>
    <property type="match status" value="1"/>
</dbReference>
<dbReference type="PANTHER" id="PTHR47723">
    <property type="entry name" value="OS05G0353850 PROTEIN"/>
    <property type="match status" value="1"/>
</dbReference>
<dbReference type="InterPro" id="IPR002156">
    <property type="entry name" value="RNaseH_domain"/>
</dbReference>
<comment type="caution">
    <text evidence="2">The sequence shown here is derived from an EMBL/GenBank/DDBJ whole genome shotgun (WGS) entry which is preliminary data.</text>
</comment>
<reference evidence="2 3" key="1">
    <citation type="submission" date="2021-01" db="EMBL/GenBank/DDBJ databases">
        <title>Genomic Encyclopedia of Type Strains, Phase IV (KMG-IV): sequencing the most valuable type-strain genomes for metagenomic binning, comparative biology and taxonomic classification.</title>
        <authorList>
            <person name="Goeker M."/>
        </authorList>
    </citation>
    <scope>NUCLEOTIDE SEQUENCE [LARGE SCALE GENOMIC DNA]</scope>
    <source>
        <strain evidence="2 3">DSM 100968</strain>
    </source>
</reference>